<protein>
    <submittedName>
        <fullName evidence="3">4-oxalocrotonate tautomerase family protein</fullName>
    </submittedName>
</protein>
<proteinExistence type="predicted"/>
<accession>A0ABW5KK07</accession>
<dbReference type="EMBL" id="JBHULR010000015">
    <property type="protein sequence ID" value="MFD2549332.1"/>
    <property type="molecule type" value="Genomic_DNA"/>
</dbReference>
<evidence type="ECO:0000313" key="3">
    <source>
        <dbReference type="EMBL" id="MFD2549332.1"/>
    </source>
</evidence>
<comment type="caution">
    <text evidence="3">The sequence shown here is derived from an EMBL/GenBank/DDBJ whole genome shotgun (WGS) entry which is preliminary data.</text>
</comment>
<dbReference type="Gene3D" id="3.30.429.10">
    <property type="entry name" value="Macrophage Migration Inhibitory Factor"/>
    <property type="match status" value="1"/>
</dbReference>
<sequence length="68" mass="7433">MPSIKITTASLNEEAKTDLVKSITASVHSATQIPVEYIHVIFDIVGDDNYAVGGQTVREIKMLSTKKQ</sequence>
<gene>
    <name evidence="3" type="ORF">ACFSR5_16910</name>
</gene>
<dbReference type="InterPro" id="IPR014347">
    <property type="entry name" value="Tautomerase/MIF_sf"/>
</dbReference>
<feature type="domain" description="4-oxalocrotonate tautomerase-like" evidence="2">
    <location>
        <begin position="4"/>
        <end position="58"/>
    </location>
</feature>
<dbReference type="Proteomes" id="UP001597545">
    <property type="component" value="Unassembled WGS sequence"/>
</dbReference>
<dbReference type="SUPFAM" id="SSF55331">
    <property type="entry name" value="Tautomerase/MIF"/>
    <property type="match status" value="1"/>
</dbReference>
<keyword evidence="1" id="KW-0413">Isomerase</keyword>
<organism evidence="3 4">
    <name type="scientific">Sphingobacterium suaedae</name>
    <dbReference type="NCBI Taxonomy" id="1686402"/>
    <lineage>
        <taxon>Bacteria</taxon>
        <taxon>Pseudomonadati</taxon>
        <taxon>Bacteroidota</taxon>
        <taxon>Sphingobacteriia</taxon>
        <taxon>Sphingobacteriales</taxon>
        <taxon>Sphingobacteriaceae</taxon>
        <taxon>Sphingobacterium</taxon>
    </lineage>
</organism>
<keyword evidence="4" id="KW-1185">Reference proteome</keyword>
<evidence type="ECO:0000259" key="2">
    <source>
        <dbReference type="Pfam" id="PF01361"/>
    </source>
</evidence>
<reference evidence="4" key="1">
    <citation type="journal article" date="2019" name="Int. J. Syst. Evol. Microbiol.">
        <title>The Global Catalogue of Microorganisms (GCM) 10K type strain sequencing project: providing services to taxonomists for standard genome sequencing and annotation.</title>
        <authorList>
            <consortium name="The Broad Institute Genomics Platform"/>
            <consortium name="The Broad Institute Genome Sequencing Center for Infectious Disease"/>
            <person name="Wu L."/>
            <person name="Ma J."/>
        </authorList>
    </citation>
    <scope>NUCLEOTIDE SEQUENCE [LARGE SCALE GENOMIC DNA]</scope>
    <source>
        <strain evidence="4">KCTC 42662</strain>
    </source>
</reference>
<name>A0ABW5KK07_9SPHI</name>
<evidence type="ECO:0000313" key="4">
    <source>
        <dbReference type="Proteomes" id="UP001597545"/>
    </source>
</evidence>
<dbReference type="Pfam" id="PF01361">
    <property type="entry name" value="Tautomerase"/>
    <property type="match status" value="1"/>
</dbReference>
<dbReference type="RefSeq" id="WP_380905649.1">
    <property type="nucleotide sequence ID" value="NZ_JBHUEG010000012.1"/>
</dbReference>
<dbReference type="InterPro" id="IPR004370">
    <property type="entry name" value="4-OT-like_dom"/>
</dbReference>
<evidence type="ECO:0000256" key="1">
    <source>
        <dbReference type="ARBA" id="ARBA00023235"/>
    </source>
</evidence>